<comment type="caution">
    <text evidence="4">The sequence shown here is derived from an EMBL/GenBank/DDBJ whole genome shotgun (WGS) entry which is preliminary data.</text>
</comment>
<dbReference type="EMBL" id="JACHJW010000001">
    <property type="protein sequence ID" value="MBB4959391.1"/>
    <property type="molecule type" value="Genomic_DNA"/>
</dbReference>
<sequence length="253" mass="26166">MTTTTASLAGRVALVTGAASGIGAATARRLAAAGARVALVARRGDRLHALADEIGERALPVPADITQSAAIHTLAEQVAARLGTVDLLVNNAAVMLPNPLTEGRDDEWRHMLGLNVGALLQVTRALLPGLLSVAADGRATDIVNVSSTGADVRAPAFAVYGATKAAVTYLSGAIRVELASTGLRVTDIKPGGVATELFEHATHPGIREKLVTAGRRMRLLDADDVADAIVYAVTRPPHVCLSQLTVMPVNQAQ</sequence>
<evidence type="ECO:0000256" key="2">
    <source>
        <dbReference type="ARBA" id="ARBA00023002"/>
    </source>
</evidence>
<keyword evidence="5" id="KW-1185">Reference proteome</keyword>
<proteinExistence type="inferred from homology"/>
<dbReference type="FunFam" id="3.40.50.720:FF:000047">
    <property type="entry name" value="NADP-dependent L-serine/L-allo-threonine dehydrogenase"/>
    <property type="match status" value="1"/>
</dbReference>
<dbReference type="GO" id="GO:0016616">
    <property type="term" value="F:oxidoreductase activity, acting on the CH-OH group of donors, NAD or NADP as acceptor"/>
    <property type="evidence" value="ECO:0007669"/>
    <property type="project" value="UniProtKB-ARBA"/>
</dbReference>
<evidence type="ECO:0000313" key="5">
    <source>
        <dbReference type="Proteomes" id="UP000578819"/>
    </source>
</evidence>
<dbReference type="SUPFAM" id="SSF51735">
    <property type="entry name" value="NAD(P)-binding Rossmann-fold domains"/>
    <property type="match status" value="1"/>
</dbReference>
<accession>A0A7W7SRB5</accession>
<dbReference type="PRINTS" id="PR00081">
    <property type="entry name" value="GDHRDH"/>
</dbReference>
<protein>
    <submittedName>
        <fullName evidence="4">NADP-dependent 3-hydroxy acid dehydrogenase YdfG</fullName>
    </submittedName>
</protein>
<reference evidence="4 5" key="1">
    <citation type="submission" date="2020-08" db="EMBL/GenBank/DDBJ databases">
        <title>Sequencing the genomes of 1000 actinobacteria strains.</title>
        <authorList>
            <person name="Klenk H.-P."/>
        </authorList>
    </citation>
    <scope>NUCLEOTIDE SEQUENCE [LARGE SCALE GENOMIC DNA]</scope>
    <source>
        <strain evidence="4 5">DSM 45886</strain>
    </source>
</reference>
<comment type="similarity">
    <text evidence="1 3">Belongs to the short-chain dehydrogenases/reductases (SDR) family.</text>
</comment>
<evidence type="ECO:0000256" key="3">
    <source>
        <dbReference type="RuleBase" id="RU000363"/>
    </source>
</evidence>
<name>A0A7W7SRB5_9ACTN</name>
<dbReference type="Proteomes" id="UP000578819">
    <property type="component" value="Unassembled WGS sequence"/>
</dbReference>
<dbReference type="AlphaFoldDB" id="A0A7W7SRB5"/>
<evidence type="ECO:0000256" key="1">
    <source>
        <dbReference type="ARBA" id="ARBA00006484"/>
    </source>
</evidence>
<dbReference type="Pfam" id="PF00106">
    <property type="entry name" value="adh_short"/>
    <property type="match status" value="1"/>
</dbReference>
<dbReference type="PROSITE" id="PS00061">
    <property type="entry name" value="ADH_SHORT"/>
    <property type="match status" value="1"/>
</dbReference>
<dbReference type="InterPro" id="IPR002347">
    <property type="entry name" value="SDR_fam"/>
</dbReference>
<organism evidence="4 5">
    <name type="scientific">Micromonospora polyrhachis</name>
    <dbReference type="NCBI Taxonomy" id="1282883"/>
    <lineage>
        <taxon>Bacteria</taxon>
        <taxon>Bacillati</taxon>
        <taxon>Actinomycetota</taxon>
        <taxon>Actinomycetes</taxon>
        <taxon>Micromonosporales</taxon>
        <taxon>Micromonosporaceae</taxon>
        <taxon>Micromonospora</taxon>
    </lineage>
</organism>
<gene>
    <name evidence="4" type="ORF">FHR38_003124</name>
</gene>
<dbReference type="RefSeq" id="WP_184535327.1">
    <property type="nucleotide sequence ID" value="NZ_JACHJW010000001.1"/>
</dbReference>
<dbReference type="Gene3D" id="3.40.50.720">
    <property type="entry name" value="NAD(P)-binding Rossmann-like Domain"/>
    <property type="match status" value="1"/>
</dbReference>
<dbReference type="PANTHER" id="PTHR43115">
    <property type="entry name" value="DEHYDROGENASE/REDUCTASE SDR FAMILY MEMBER 11"/>
    <property type="match status" value="1"/>
</dbReference>
<evidence type="ECO:0000313" key="4">
    <source>
        <dbReference type="EMBL" id="MBB4959391.1"/>
    </source>
</evidence>
<dbReference type="InterPro" id="IPR036291">
    <property type="entry name" value="NAD(P)-bd_dom_sf"/>
</dbReference>
<dbReference type="InterPro" id="IPR020904">
    <property type="entry name" value="Sc_DH/Rdtase_CS"/>
</dbReference>
<dbReference type="PRINTS" id="PR00080">
    <property type="entry name" value="SDRFAMILY"/>
</dbReference>
<dbReference type="PANTHER" id="PTHR43115:SF4">
    <property type="entry name" value="DEHYDROGENASE_REDUCTASE SDR FAMILY MEMBER 11"/>
    <property type="match status" value="1"/>
</dbReference>
<keyword evidence="2" id="KW-0560">Oxidoreductase</keyword>